<evidence type="ECO:0000259" key="3">
    <source>
        <dbReference type="Pfam" id="PF00856"/>
    </source>
</evidence>
<dbReference type="FunFam" id="3.90.1410.10:FF:000099">
    <property type="entry name" value="Uncharacterized protein"/>
    <property type="match status" value="1"/>
</dbReference>
<dbReference type="Proteomes" id="UP000692954">
    <property type="component" value="Unassembled WGS sequence"/>
</dbReference>
<dbReference type="AlphaFoldDB" id="A0A8S1M6J4"/>
<comment type="caution">
    <text evidence="5">The sequence shown here is derived from an EMBL/GenBank/DDBJ whole genome shotgun (WGS) entry which is preliminary data.</text>
</comment>
<dbReference type="InterPro" id="IPR050600">
    <property type="entry name" value="SETD3_SETD6_MTase"/>
</dbReference>
<evidence type="ECO:0000313" key="5">
    <source>
        <dbReference type="EMBL" id="CAD8074412.1"/>
    </source>
</evidence>
<evidence type="ECO:0000256" key="1">
    <source>
        <dbReference type="SAM" id="Coils"/>
    </source>
</evidence>
<name>A0A8S1M6J4_9CILI</name>
<feature type="domain" description="Rubisco LSMT substrate-binding" evidence="4">
    <location>
        <begin position="617"/>
        <end position="712"/>
    </location>
</feature>
<keyword evidence="6" id="KW-1185">Reference proteome</keyword>
<evidence type="ECO:0000256" key="2">
    <source>
        <dbReference type="SAM" id="MobiDB-lite"/>
    </source>
</evidence>
<sequence>MLFDQNKTDQLKLNPKYQNLLKWGIDNGVIIKDVDMPAAFGDLTGVVATKDIPPNTAIICVPQPLIISQEKCKISSLSIVYDKHPELFDENETSDAEFNILIFYLYNEKKKGEHSFYHPYIQAIQSNNTLIDWSTEELTYIEDPIILDEFAIVRDDLKELWNQAKNIFSEFVQVFGETRPTDKEDFYWAAQSVMSRCFGWSLKSTSMIPIADFLNHSNKACTHYIVHSKIEKLEQERIIAEQKKNNNQNIQSDFEDLEKLEEQLTKLVQDQYKFKANKINLDILNIPQDQSQLKKFVDLKKNYILSNQQFLNQNQLKDIDNLDNISNSDKRAMINWINYEQIIQNPQINLWDLGFVTSSDSEDNDSDEEVETARNKQFETLKIKELSDWKIKFQEKKLQRAQKIDKTQQDIKQQQLNQTESQNLDENNRQSQEDTKNQKETESILTICLNNEKKNLVTIKGLPPEQIQALKQRQQQMMEVQQQQIEPLIQEQKQQQEQETESDSSEESKWDWLEENDKDAYFCITTTEPIKKYEQVTVSYGRRTNRFLLSWYGFTLPENKYSSFNFRLWLNTDICKEKITSQKQIFDTITINKLICSEEWDTGKIKFNGHEIPISSITKEFRIKKNKLNMDLLMYLRLYLLLYQVQEKDVLITIPVSLDYEIFVMQFCIQLLQHYLNSYSQELAQDIKELDSQISFSRRFALYINKERKEILINQIMILLDAIIILKNYKESNDLKQSYIQEIRYNVYYKMEILRSLKVYLKSIHEFL</sequence>
<dbReference type="PANTHER" id="PTHR13271">
    <property type="entry name" value="UNCHARACTERIZED PUTATIVE METHYLTRANSFERASE"/>
    <property type="match status" value="1"/>
</dbReference>
<feature type="compositionally biased region" description="Polar residues" evidence="2">
    <location>
        <begin position="416"/>
        <end position="425"/>
    </location>
</feature>
<keyword evidence="1" id="KW-0175">Coiled coil</keyword>
<dbReference type="Pfam" id="PF09273">
    <property type="entry name" value="Rubis-subs-bind"/>
    <property type="match status" value="1"/>
</dbReference>
<evidence type="ECO:0000313" key="6">
    <source>
        <dbReference type="Proteomes" id="UP000692954"/>
    </source>
</evidence>
<dbReference type="Pfam" id="PF00856">
    <property type="entry name" value="SET"/>
    <property type="match status" value="1"/>
</dbReference>
<feature type="coiled-coil region" evidence="1">
    <location>
        <begin position="230"/>
        <end position="277"/>
    </location>
</feature>
<evidence type="ECO:0000259" key="4">
    <source>
        <dbReference type="Pfam" id="PF09273"/>
    </source>
</evidence>
<organism evidence="5 6">
    <name type="scientific">Paramecium sonneborni</name>
    <dbReference type="NCBI Taxonomy" id="65129"/>
    <lineage>
        <taxon>Eukaryota</taxon>
        <taxon>Sar</taxon>
        <taxon>Alveolata</taxon>
        <taxon>Ciliophora</taxon>
        <taxon>Intramacronucleata</taxon>
        <taxon>Oligohymenophorea</taxon>
        <taxon>Peniculida</taxon>
        <taxon>Parameciidae</taxon>
        <taxon>Paramecium</taxon>
    </lineage>
</organism>
<feature type="region of interest" description="Disordered" evidence="2">
    <location>
        <begin position="490"/>
        <end position="510"/>
    </location>
</feature>
<feature type="domain" description="SET" evidence="3">
    <location>
        <begin position="45"/>
        <end position="228"/>
    </location>
</feature>
<feature type="compositionally biased region" description="Basic and acidic residues" evidence="2">
    <location>
        <begin position="426"/>
        <end position="441"/>
    </location>
</feature>
<feature type="region of interest" description="Disordered" evidence="2">
    <location>
        <begin position="409"/>
        <end position="441"/>
    </location>
</feature>
<dbReference type="PANTHER" id="PTHR13271:SF153">
    <property type="entry name" value="SET DOMAIN-CONTAINING PROTEIN"/>
    <property type="match status" value="1"/>
</dbReference>
<dbReference type="InterPro" id="IPR001214">
    <property type="entry name" value="SET_dom"/>
</dbReference>
<dbReference type="GO" id="GO:0016279">
    <property type="term" value="F:protein-lysine N-methyltransferase activity"/>
    <property type="evidence" value="ECO:0007669"/>
    <property type="project" value="TreeGrafter"/>
</dbReference>
<dbReference type="OrthoDB" id="341421at2759"/>
<dbReference type="InterPro" id="IPR015353">
    <property type="entry name" value="Rubisco_LSMT_subst-bd"/>
</dbReference>
<dbReference type="FunFam" id="3.90.1410.10:FF:000038">
    <property type="entry name" value="Uncharacterized protein"/>
    <property type="match status" value="1"/>
</dbReference>
<dbReference type="CDD" id="cd10527">
    <property type="entry name" value="SET_LSMT"/>
    <property type="match status" value="1"/>
</dbReference>
<accession>A0A8S1M6J4</accession>
<protein>
    <recommendedName>
        <fullName evidence="7">SET domain-containing protein</fullName>
    </recommendedName>
</protein>
<reference evidence="5" key="1">
    <citation type="submission" date="2021-01" db="EMBL/GenBank/DDBJ databases">
        <authorList>
            <consortium name="Genoscope - CEA"/>
            <person name="William W."/>
        </authorList>
    </citation>
    <scope>NUCLEOTIDE SEQUENCE</scope>
</reference>
<proteinExistence type="predicted"/>
<dbReference type="EMBL" id="CAJJDN010000032">
    <property type="protein sequence ID" value="CAD8074412.1"/>
    <property type="molecule type" value="Genomic_DNA"/>
</dbReference>
<gene>
    <name evidence="5" type="ORF">PSON_ATCC_30995.1.T0320058</name>
</gene>
<evidence type="ECO:0008006" key="7">
    <source>
        <dbReference type="Google" id="ProtNLM"/>
    </source>
</evidence>